<keyword evidence="3" id="KW-0805">Transcription regulation</keyword>
<gene>
    <name evidence="10" type="ORF">PAT3040_01878</name>
</gene>
<protein>
    <submittedName>
        <fullName evidence="10">Putative DNA-binding response regulator</fullName>
    </submittedName>
</protein>
<dbReference type="InterPro" id="IPR041522">
    <property type="entry name" value="CdaR_GGDEF"/>
</dbReference>
<feature type="transmembrane region" description="Helical" evidence="7">
    <location>
        <begin position="20"/>
        <end position="44"/>
    </location>
</feature>
<dbReference type="PROSITE" id="PS01124">
    <property type="entry name" value="HTH_ARAC_FAMILY_2"/>
    <property type="match status" value="1"/>
</dbReference>
<evidence type="ECO:0000256" key="1">
    <source>
        <dbReference type="ARBA" id="ARBA00004236"/>
    </source>
</evidence>
<keyword evidence="2" id="KW-1003">Cell membrane</keyword>
<evidence type="ECO:0000313" key="10">
    <source>
        <dbReference type="EMBL" id="GBG07330.1"/>
    </source>
</evidence>
<dbReference type="SUPFAM" id="SSF46689">
    <property type="entry name" value="Homeodomain-like"/>
    <property type="match status" value="1"/>
</dbReference>
<comment type="subcellular location">
    <subcellularLocation>
        <location evidence="1">Cell membrane</location>
    </subcellularLocation>
</comment>
<dbReference type="SMART" id="SM00342">
    <property type="entry name" value="HTH_ARAC"/>
    <property type="match status" value="1"/>
</dbReference>
<dbReference type="InterPro" id="IPR018060">
    <property type="entry name" value="HTH_AraC"/>
</dbReference>
<dbReference type="Gene3D" id="6.10.340.10">
    <property type="match status" value="1"/>
</dbReference>
<dbReference type="GO" id="GO:0005886">
    <property type="term" value="C:plasma membrane"/>
    <property type="evidence" value="ECO:0007669"/>
    <property type="project" value="UniProtKB-SubCell"/>
</dbReference>
<dbReference type="InterPro" id="IPR009057">
    <property type="entry name" value="Homeodomain-like_sf"/>
</dbReference>
<keyword evidence="7" id="KW-1133">Transmembrane helix</keyword>
<keyword evidence="11" id="KW-1185">Reference proteome</keyword>
<keyword evidence="6" id="KW-0804">Transcription</keyword>
<dbReference type="Pfam" id="PF12833">
    <property type="entry name" value="HTH_18"/>
    <property type="match status" value="1"/>
</dbReference>
<evidence type="ECO:0000256" key="3">
    <source>
        <dbReference type="ARBA" id="ARBA00023015"/>
    </source>
</evidence>
<keyword evidence="4 10" id="KW-0238">DNA-binding</keyword>
<feature type="domain" description="HAMP" evidence="9">
    <location>
        <begin position="325"/>
        <end position="377"/>
    </location>
</feature>
<evidence type="ECO:0000259" key="8">
    <source>
        <dbReference type="PROSITE" id="PS01124"/>
    </source>
</evidence>
<evidence type="ECO:0000256" key="6">
    <source>
        <dbReference type="ARBA" id="ARBA00023163"/>
    </source>
</evidence>
<dbReference type="CDD" id="cd06225">
    <property type="entry name" value="HAMP"/>
    <property type="match status" value="1"/>
</dbReference>
<evidence type="ECO:0000259" key="9">
    <source>
        <dbReference type="PROSITE" id="PS50885"/>
    </source>
</evidence>
<dbReference type="GO" id="GO:0007165">
    <property type="term" value="P:signal transduction"/>
    <property type="evidence" value="ECO:0007669"/>
    <property type="project" value="InterPro"/>
</dbReference>
<proteinExistence type="predicted"/>
<evidence type="ECO:0000256" key="5">
    <source>
        <dbReference type="ARBA" id="ARBA00023136"/>
    </source>
</evidence>
<dbReference type="PROSITE" id="PS50885">
    <property type="entry name" value="HAMP"/>
    <property type="match status" value="1"/>
</dbReference>
<dbReference type="SMART" id="SM00304">
    <property type="entry name" value="HAMP"/>
    <property type="match status" value="1"/>
</dbReference>
<dbReference type="Pfam" id="PF00672">
    <property type="entry name" value="HAMP"/>
    <property type="match status" value="1"/>
</dbReference>
<dbReference type="PANTHER" id="PTHR43280">
    <property type="entry name" value="ARAC-FAMILY TRANSCRIPTIONAL REGULATOR"/>
    <property type="match status" value="1"/>
</dbReference>
<dbReference type="GO" id="GO:0043565">
    <property type="term" value="F:sequence-specific DNA binding"/>
    <property type="evidence" value="ECO:0007669"/>
    <property type="project" value="InterPro"/>
</dbReference>
<dbReference type="Pfam" id="PF17853">
    <property type="entry name" value="GGDEF_2"/>
    <property type="match status" value="1"/>
</dbReference>
<reference evidence="10 11" key="1">
    <citation type="submission" date="2017-08" db="EMBL/GenBank/DDBJ databases">
        <title>Substantial Increase in Enzyme Production by Combined Drug-Resistance Mutations in Paenibacillus agaridevorans.</title>
        <authorList>
            <person name="Tanaka Y."/>
            <person name="Funane K."/>
            <person name="Hosaka T."/>
            <person name="Shiwa Y."/>
            <person name="Fujita N."/>
            <person name="Miyazaki T."/>
            <person name="Yoshikawa H."/>
            <person name="Murakami K."/>
            <person name="Kasahara K."/>
            <person name="Inaoka T."/>
            <person name="Hiraga Y."/>
            <person name="Ochi K."/>
        </authorList>
    </citation>
    <scope>NUCLEOTIDE SEQUENCE [LARGE SCALE GENOMIC DNA]</scope>
    <source>
        <strain evidence="10 11">T-3040</strain>
    </source>
</reference>
<evidence type="ECO:0000256" key="7">
    <source>
        <dbReference type="SAM" id="Phobius"/>
    </source>
</evidence>
<feature type="domain" description="HTH araC/xylS-type" evidence="8">
    <location>
        <begin position="656"/>
        <end position="755"/>
    </location>
</feature>
<name>A0A2R5EL07_9BACL</name>
<evidence type="ECO:0000313" key="11">
    <source>
        <dbReference type="Proteomes" id="UP000245202"/>
    </source>
</evidence>
<keyword evidence="7" id="KW-0812">Transmembrane</keyword>
<evidence type="ECO:0000256" key="4">
    <source>
        <dbReference type="ARBA" id="ARBA00023125"/>
    </source>
</evidence>
<dbReference type="PANTHER" id="PTHR43280:SF10">
    <property type="entry name" value="REGULATORY PROTEIN POCR"/>
    <property type="match status" value="1"/>
</dbReference>
<dbReference type="AlphaFoldDB" id="A0A2R5EL07"/>
<dbReference type="Proteomes" id="UP000245202">
    <property type="component" value="Unassembled WGS sequence"/>
</dbReference>
<dbReference type="SUPFAM" id="SSF158472">
    <property type="entry name" value="HAMP domain-like"/>
    <property type="match status" value="1"/>
</dbReference>
<feature type="transmembrane region" description="Helical" evidence="7">
    <location>
        <begin position="304"/>
        <end position="328"/>
    </location>
</feature>
<organism evidence="10 11">
    <name type="scientific">Paenibacillus agaridevorans</name>
    <dbReference type="NCBI Taxonomy" id="171404"/>
    <lineage>
        <taxon>Bacteria</taxon>
        <taxon>Bacillati</taxon>
        <taxon>Bacillota</taxon>
        <taxon>Bacilli</taxon>
        <taxon>Bacillales</taxon>
        <taxon>Paenibacillaceae</taxon>
        <taxon>Paenibacillus</taxon>
    </lineage>
</organism>
<evidence type="ECO:0000256" key="2">
    <source>
        <dbReference type="ARBA" id="ARBA00022475"/>
    </source>
</evidence>
<dbReference type="EMBL" id="BDQX01000089">
    <property type="protein sequence ID" value="GBG07330.1"/>
    <property type="molecule type" value="Genomic_DNA"/>
</dbReference>
<accession>A0A2R5EL07</accession>
<keyword evidence="5 7" id="KW-0472">Membrane</keyword>
<dbReference type="GO" id="GO:0003700">
    <property type="term" value="F:DNA-binding transcription factor activity"/>
    <property type="evidence" value="ECO:0007669"/>
    <property type="project" value="InterPro"/>
</dbReference>
<dbReference type="InterPro" id="IPR020449">
    <property type="entry name" value="Tscrpt_reg_AraC-type_HTH"/>
</dbReference>
<sequence length="757" mass="86499">MGNREVIRTSKRTFLSLKVILISTYIFLSVLIIIVFSGITSYVAEKVIKEKENRAVISSLTNIDDRINIKLAQYSDLMISLAYEAPTQKLLQGLEGLSNQSKIEFVNEFYSRMYEVNVTQTDINAIVFIDTNGKQYYTMNQNFNTEAWVNNYFTPELQDQVAELRGEIFIDFSGGNSKDHNSVTLISQINALNKPRGTKPIGMMMINIKKGALSSILFRNTELQLTTLVDSQGIVAIDAHKELQGTVSELNKTAQLQKEPSFQTNMNGEDFFVSIFKNDKYHYTLMSRVLVDELYKDVDYIKKIIVYLILFVLCGVVMISFFLSTFLVKPIKELVTLMNRVSHGNLNVRMVKIPSNEIGILANNFNQMVDTLKNSVPLRKERLISKLLLGRITIDEFSSQGAELGVAATVGVNIVVVVIEIHDTPMSDKEFIPIDDIERFLQSRLVSVHSAALLHILDNRRLIVILQEAEMDLIPYLHESLNREKGVPTTFGVSRSSFSYDKIHESYNEALDALHYKHLFEANEIIYINDIQEKDNNYEQLERIEDEIVQAVKFGRGEQLTASTELLFNTFKEQFVSRETMNRSLGHTHLKILKLMSNLGIDLFNADPTIPRLPSLESFNLFRHTHELKQEFSIFLETSAQLIGNKRETRMHETIAKAITIINERYIDGDFSVSTISKELYISENYFSKLFKQETGKNFSQYVTAVRMKEAENLLTLTDLKISEVAAKVGYKDANYFSLSFKGIFGVSPVKYREQHQ</sequence>
<comment type="caution">
    <text evidence="10">The sequence shown here is derived from an EMBL/GenBank/DDBJ whole genome shotgun (WGS) entry which is preliminary data.</text>
</comment>
<dbReference type="PRINTS" id="PR00032">
    <property type="entry name" value="HTHARAC"/>
</dbReference>
<dbReference type="InterPro" id="IPR003660">
    <property type="entry name" value="HAMP_dom"/>
</dbReference>
<dbReference type="Gene3D" id="1.10.10.60">
    <property type="entry name" value="Homeodomain-like"/>
    <property type="match status" value="2"/>
</dbReference>